<keyword evidence="4" id="KW-0732">Signal</keyword>
<dbReference type="FunFam" id="2.110.10.10:FF:000018">
    <property type="entry name" value="Matrix metallopeptidase 25b"/>
    <property type="match status" value="1"/>
</dbReference>
<feature type="binding site" evidence="12">
    <location>
        <position position="57"/>
    </location>
    <ligand>
        <name>Ca(2+)</name>
        <dbReference type="ChEBI" id="CHEBI:29108"/>
        <label>3</label>
    </ligand>
</feature>
<dbReference type="InterPro" id="IPR024079">
    <property type="entry name" value="MetalloPept_cat_dom_sf"/>
</dbReference>
<dbReference type="GO" id="GO:0006508">
    <property type="term" value="P:proteolysis"/>
    <property type="evidence" value="ECO:0007669"/>
    <property type="project" value="UniProtKB-KW"/>
</dbReference>
<feature type="binding site" evidence="11">
    <location>
        <position position="108"/>
    </location>
    <ligand>
        <name>Zn(2+)</name>
        <dbReference type="ChEBI" id="CHEBI:29105"/>
        <label>2</label>
        <note>catalytic</note>
    </ligand>
</feature>
<feature type="binding site" evidence="12">
    <location>
        <position position="80"/>
    </location>
    <ligand>
        <name>Ca(2+)</name>
        <dbReference type="ChEBI" id="CHEBI:29108"/>
        <label>3</label>
    </ligand>
</feature>
<feature type="binding site" evidence="12">
    <location>
        <position position="405"/>
    </location>
    <ligand>
        <name>Ca(2+)</name>
        <dbReference type="ChEBI" id="CHEBI:29108"/>
        <label>5</label>
    </ligand>
</feature>
<dbReference type="CDD" id="cd04278">
    <property type="entry name" value="ZnMc_MMP"/>
    <property type="match status" value="1"/>
</dbReference>
<evidence type="ECO:0000256" key="8">
    <source>
        <dbReference type="ARBA" id="ARBA00023049"/>
    </source>
</evidence>
<keyword evidence="5" id="KW-0677">Repeat</keyword>
<evidence type="ECO:0000256" key="4">
    <source>
        <dbReference type="ARBA" id="ARBA00022729"/>
    </source>
</evidence>
<dbReference type="GO" id="GO:0030574">
    <property type="term" value="P:collagen catabolic process"/>
    <property type="evidence" value="ECO:0007669"/>
    <property type="project" value="TreeGrafter"/>
</dbReference>
<dbReference type="Pfam" id="PF00045">
    <property type="entry name" value="Hemopexin"/>
    <property type="match status" value="2"/>
</dbReference>
<evidence type="ECO:0000256" key="2">
    <source>
        <dbReference type="ARBA" id="ARBA00022670"/>
    </source>
</evidence>
<dbReference type="PRINTS" id="PR00138">
    <property type="entry name" value="MATRIXIN"/>
</dbReference>
<feature type="binding site" evidence="12">
    <location>
        <position position="312"/>
    </location>
    <ligand>
        <name>Ca(2+)</name>
        <dbReference type="ChEBI" id="CHEBI:29108"/>
        <label>5</label>
    </ligand>
</feature>
<feature type="compositionally biased region" description="Basic and acidic residues" evidence="13">
    <location>
        <begin position="225"/>
        <end position="234"/>
    </location>
</feature>
<dbReference type="InterPro" id="IPR021190">
    <property type="entry name" value="Pept_M10A"/>
</dbReference>
<feature type="binding site" evidence="12">
    <location>
        <position position="74"/>
    </location>
    <ligand>
        <name>Ca(2+)</name>
        <dbReference type="ChEBI" id="CHEBI:29108"/>
        <label>2</label>
    </ligand>
</feature>
<keyword evidence="3 11" id="KW-0479">Metal-binding</keyword>
<dbReference type="Gene3D" id="3.40.390.10">
    <property type="entry name" value="Collagenase (Catalytic Domain)"/>
    <property type="match status" value="1"/>
</dbReference>
<dbReference type="EnsemblMetazoa" id="MDOA007780-RA">
    <property type="protein sequence ID" value="MDOA007780-PA"/>
    <property type="gene ID" value="MDOA007780"/>
</dbReference>
<dbReference type="eggNOG" id="KOG1565">
    <property type="taxonomic scope" value="Eukaryota"/>
</dbReference>
<sequence length="554" mass="64136">LVNQSMPNAGLVRMTLRKALNVWQNSSKLTFREVYDPQADIQVLFAKRDHGDGYKFDGPGYVLAHAFYPGVGRGGDAHFDDDENWAYDPEPGADNDSSGTDFLGVAVHEFGHSLGLGHSSDQNAIMFPWYQGYTADRELPADDRNAIQELYGAKVKSWGTYHAQPRPTRTTTTTTTTTPRPTRTYYTVRNYPNSNPYPYSPQRPNERHPYHNNNNNNNHHHNRNHHDPRYDHYTPRTYYPDYRTPPTTTTTTTTTTRRPYYMTTPSTTTTRPRPRHHPTHSYPPQRTPTKTHRPLKPRKPKPDSCATHYDAISIIRSELFIFRGQYLWRIGERGLYPGYPTETKRLWTALPSNFSKIDAVYENYQRHIVFFIGRKFYEFDSVTLIRENYLSALGLPATLPHIDAAFIWGYNNRTYLFSGTLYWSLDRETGRVELDYPRDMSIWSGIGYNIDAAFQYTNGKTYFFKGHSYWEFDDKLMRVAHPKPKSSARDWMKCPRNANEVDEEQRTAPLISEVENTGGNFAADQPRGSLYMLAMANIITLIWSAGLVRSWELW</sequence>
<feature type="binding site" evidence="12">
    <location>
        <position position="126"/>
    </location>
    <ligand>
        <name>Zn(2+)</name>
        <dbReference type="ChEBI" id="CHEBI:29105"/>
        <label>2</label>
        <note>catalytic</note>
    </ligand>
</feature>
<feature type="domain" description="Peptidase metallopeptidase" evidence="14">
    <location>
        <begin position="1"/>
        <end position="153"/>
    </location>
</feature>
<feature type="binding site" evidence="12">
    <location>
        <position position="40"/>
    </location>
    <ligand>
        <name>Ca(2+)</name>
        <dbReference type="ChEBI" id="CHEBI:29108"/>
        <label>2</label>
    </ligand>
</feature>
<dbReference type="Gene3D" id="2.110.10.10">
    <property type="entry name" value="Hemopexin-like domain"/>
    <property type="match status" value="1"/>
</dbReference>
<dbReference type="GO" id="GO:0030198">
    <property type="term" value="P:extracellular matrix organization"/>
    <property type="evidence" value="ECO:0007669"/>
    <property type="project" value="TreeGrafter"/>
</dbReference>
<feature type="compositionally biased region" description="Basic residues" evidence="13">
    <location>
        <begin position="289"/>
        <end position="299"/>
    </location>
</feature>
<evidence type="ECO:0000256" key="13">
    <source>
        <dbReference type="SAM" id="MobiDB-lite"/>
    </source>
</evidence>
<dbReference type="STRING" id="7370.A0A1I8MRQ9"/>
<feature type="binding site" evidence="12">
    <location>
        <position position="52"/>
    </location>
    <ligand>
        <name>Zn(2+)</name>
        <dbReference type="ChEBI" id="CHEBI:29105"/>
        <label>1</label>
    </ligand>
</feature>
<keyword evidence="9" id="KW-0865">Zymogen</keyword>
<reference evidence="15" key="1">
    <citation type="submission" date="2020-05" db="UniProtKB">
        <authorList>
            <consortium name="EnsemblMetazoa"/>
        </authorList>
    </citation>
    <scope>IDENTIFICATION</scope>
    <source>
        <strain evidence="15">Aabys</strain>
    </source>
</reference>
<dbReference type="SMART" id="SM00235">
    <property type="entry name" value="ZnMc"/>
    <property type="match status" value="1"/>
</dbReference>
<evidence type="ECO:0000256" key="7">
    <source>
        <dbReference type="ARBA" id="ARBA00022833"/>
    </source>
</evidence>
<evidence type="ECO:0000256" key="9">
    <source>
        <dbReference type="ARBA" id="ARBA00023145"/>
    </source>
</evidence>
<feature type="binding site" evidence="12">
    <location>
        <position position="65"/>
    </location>
    <ligand>
        <name>Zn(2+)</name>
        <dbReference type="ChEBI" id="CHEBI:29105"/>
        <label>1</label>
    </ligand>
</feature>
<evidence type="ECO:0000256" key="12">
    <source>
        <dbReference type="PIRSR" id="PIRSR621190-2"/>
    </source>
</evidence>
<feature type="binding site" evidence="12">
    <location>
        <position position="358"/>
    </location>
    <ligand>
        <name>Ca(2+)</name>
        <dbReference type="ChEBI" id="CHEBI:29108"/>
        <label>4</label>
    </ligand>
</feature>
<feature type="binding site" evidence="12">
    <location>
        <position position="81"/>
    </location>
    <ligand>
        <name>Ca(2+)</name>
        <dbReference type="ChEBI" id="CHEBI:29108"/>
        <label>1</label>
    </ligand>
</feature>
<dbReference type="GO" id="GO:0008270">
    <property type="term" value="F:zinc ion binding"/>
    <property type="evidence" value="ECO:0007669"/>
    <property type="project" value="InterPro"/>
</dbReference>
<feature type="binding site" evidence="12">
    <location>
        <position position="83"/>
    </location>
    <ligand>
        <name>Ca(2+)</name>
        <dbReference type="ChEBI" id="CHEBI:29108"/>
        <label>3</label>
    </ligand>
</feature>
<dbReference type="PANTHER" id="PTHR10201">
    <property type="entry name" value="MATRIX METALLOPROTEINASE"/>
    <property type="match status" value="1"/>
</dbReference>
<dbReference type="GO" id="GO:0005615">
    <property type="term" value="C:extracellular space"/>
    <property type="evidence" value="ECO:0007669"/>
    <property type="project" value="TreeGrafter"/>
</dbReference>
<dbReference type="VEuPathDB" id="VectorBase:MDOMA2_020550"/>
<dbReference type="InterPro" id="IPR033739">
    <property type="entry name" value="M10A_MMP"/>
</dbReference>
<feature type="binding site" evidence="12">
    <location>
        <position position="83"/>
    </location>
    <ligand>
        <name>Ca(2+)</name>
        <dbReference type="ChEBI" id="CHEBI:29108"/>
        <label>1</label>
    </ligand>
</feature>
<dbReference type="SUPFAM" id="SSF55486">
    <property type="entry name" value="Metalloproteases ('zincins'), catalytic domain"/>
    <property type="match status" value="1"/>
</dbReference>
<dbReference type="InterPro" id="IPR018487">
    <property type="entry name" value="Hemopexin-like_repeat"/>
</dbReference>
<keyword evidence="8" id="KW-0482">Metalloprotease</keyword>
<dbReference type="GO" id="GO:0004222">
    <property type="term" value="F:metalloendopeptidase activity"/>
    <property type="evidence" value="ECO:0007669"/>
    <property type="project" value="InterPro"/>
</dbReference>
<feature type="compositionally biased region" description="Low complexity" evidence="13">
    <location>
        <begin position="235"/>
        <end position="271"/>
    </location>
</feature>
<evidence type="ECO:0000259" key="14">
    <source>
        <dbReference type="SMART" id="SM00235"/>
    </source>
</evidence>
<dbReference type="CDD" id="cd00094">
    <property type="entry name" value="HX"/>
    <property type="match status" value="1"/>
</dbReference>
<accession>A0A1I8MRQ9</accession>
<dbReference type="InterPro" id="IPR001818">
    <property type="entry name" value="Pept_M10_metallopeptidase"/>
</dbReference>
<keyword evidence="2" id="KW-0645">Protease</keyword>
<feature type="active site" evidence="10">
    <location>
        <position position="109"/>
    </location>
</feature>
<keyword evidence="12" id="KW-0106">Calcium</keyword>
<evidence type="ECO:0000313" key="15">
    <source>
        <dbReference type="EnsemblMetazoa" id="MDOA007780-PA"/>
    </source>
</evidence>
<feature type="binding site" evidence="12">
    <location>
        <position position="451"/>
    </location>
    <ligand>
        <name>Ca(2+)</name>
        <dbReference type="ChEBI" id="CHEBI:29108"/>
        <label>4</label>
    </ligand>
</feature>
<dbReference type="SMART" id="SM00120">
    <property type="entry name" value="HX"/>
    <property type="match status" value="4"/>
</dbReference>
<feature type="binding site" evidence="12">
    <location>
        <position position="76"/>
    </location>
    <ligand>
        <name>Ca(2+)</name>
        <dbReference type="ChEBI" id="CHEBI:29108"/>
        <label>2</label>
    </ligand>
</feature>
<evidence type="ECO:0000256" key="10">
    <source>
        <dbReference type="PIRSR" id="PIRSR001191-1"/>
    </source>
</evidence>
<feature type="compositionally biased region" description="Low complexity" evidence="13">
    <location>
        <begin position="165"/>
        <end position="197"/>
    </location>
</feature>
<keyword evidence="7 11" id="KW-0862">Zinc</keyword>
<evidence type="ECO:0000256" key="11">
    <source>
        <dbReference type="PIRSR" id="PIRSR001191-2"/>
    </source>
</evidence>
<evidence type="ECO:0000256" key="5">
    <source>
        <dbReference type="ARBA" id="ARBA00022737"/>
    </source>
</evidence>
<dbReference type="PIRSF" id="PIRSF001191">
    <property type="entry name" value="Peptidase_M10A_matrix"/>
    <property type="match status" value="1"/>
</dbReference>
<dbReference type="SUPFAM" id="SSF50923">
    <property type="entry name" value="Hemopexin-like domain"/>
    <property type="match status" value="1"/>
</dbReference>
<organism evidence="15">
    <name type="scientific">Musca domestica</name>
    <name type="common">House fly</name>
    <dbReference type="NCBI Taxonomy" id="7370"/>
    <lineage>
        <taxon>Eukaryota</taxon>
        <taxon>Metazoa</taxon>
        <taxon>Ecdysozoa</taxon>
        <taxon>Arthropoda</taxon>
        <taxon>Hexapoda</taxon>
        <taxon>Insecta</taxon>
        <taxon>Pterygota</taxon>
        <taxon>Neoptera</taxon>
        <taxon>Endopterygota</taxon>
        <taxon>Diptera</taxon>
        <taxon>Brachycera</taxon>
        <taxon>Muscomorpha</taxon>
        <taxon>Muscoidea</taxon>
        <taxon>Muscidae</taxon>
        <taxon>Musca</taxon>
    </lineage>
</organism>
<comment type="similarity">
    <text evidence="1">Belongs to the peptidase M10A family.</text>
</comment>
<feature type="binding site" evidence="11">
    <location>
        <position position="112"/>
    </location>
    <ligand>
        <name>Zn(2+)</name>
        <dbReference type="ChEBI" id="CHEBI:29105"/>
        <label>2</label>
        <note>catalytic</note>
    </ligand>
</feature>
<protein>
    <recommendedName>
        <fullName evidence="14">Peptidase metallopeptidase domain-containing protein</fullName>
    </recommendedName>
</protein>
<dbReference type="VEuPathDB" id="VectorBase:MDOA007780"/>
<comment type="cofactor">
    <cofactor evidence="12">
        <name>Zn(2+)</name>
        <dbReference type="ChEBI" id="CHEBI:29105"/>
    </cofactor>
    <text evidence="12">Binds 2 Zn(2+) ions per subunit.</text>
</comment>
<evidence type="ECO:0000256" key="3">
    <source>
        <dbReference type="ARBA" id="ARBA00022723"/>
    </source>
</evidence>
<dbReference type="GO" id="GO:0031012">
    <property type="term" value="C:extracellular matrix"/>
    <property type="evidence" value="ECO:0007669"/>
    <property type="project" value="InterPro"/>
</dbReference>
<dbReference type="AlphaFoldDB" id="A0A1I8MRQ9"/>
<comment type="cofactor">
    <cofactor evidence="12">
        <name>Ca(2+)</name>
        <dbReference type="ChEBI" id="CHEBI:29108"/>
    </cofactor>
    <text evidence="12">Can bind about 5 Ca(2+) ions per subunit.</text>
</comment>
<name>A0A1I8MRQ9_MUSDO</name>
<keyword evidence="6" id="KW-0378">Hydrolase</keyword>
<dbReference type="InterPro" id="IPR000585">
    <property type="entry name" value="Hemopexin-like_dom"/>
</dbReference>
<proteinExistence type="inferred from homology"/>
<dbReference type="PANTHER" id="PTHR10201:SF291">
    <property type="entry name" value="MATRIX METALLOPROTEINASE 1, ISOFORM C-RELATED"/>
    <property type="match status" value="1"/>
</dbReference>
<feature type="binding site" evidence="12">
    <location>
        <position position="58"/>
    </location>
    <ligand>
        <name>Ca(2+)</name>
        <dbReference type="ChEBI" id="CHEBI:29108"/>
        <label>3</label>
    </ligand>
</feature>
<dbReference type="Pfam" id="PF00413">
    <property type="entry name" value="Peptidase_M10"/>
    <property type="match status" value="1"/>
</dbReference>
<dbReference type="PROSITE" id="PS51642">
    <property type="entry name" value="HEMOPEXIN_2"/>
    <property type="match status" value="4"/>
</dbReference>
<feature type="binding site" evidence="12">
    <location>
        <position position="50"/>
    </location>
    <ligand>
        <name>Zn(2+)</name>
        <dbReference type="ChEBI" id="CHEBI:29105"/>
        <label>1</label>
    </ligand>
</feature>
<feature type="binding site" evidence="12">
    <location>
        <position position="310"/>
    </location>
    <ligand>
        <name>Ca(2+)</name>
        <dbReference type="ChEBI" id="CHEBI:29108"/>
        <label>4</label>
    </ligand>
</feature>
<dbReference type="InterPro" id="IPR006026">
    <property type="entry name" value="Peptidase_Metallo"/>
</dbReference>
<feature type="binding site" evidence="12">
    <location>
        <position position="78"/>
    </location>
    <ligand>
        <name>Zn(2+)</name>
        <dbReference type="ChEBI" id="CHEBI:29105"/>
        <label>1</label>
    </ligand>
</feature>
<evidence type="ECO:0000256" key="6">
    <source>
        <dbReference type="ARBA" id="ARBA00022801"/>
    </source>
</evidence>
<feature type="binding site" evidence="11">
    <location>
        <position position="118"/>
    </location>
    <ligand>
        <name>Zn(2+)</name>
        <dbReference type="ChEBI" id="CHEBI:29105"/>
        <label>2</label>
        <note>catalytic</note>
    </ligand>
</feature>
<dbReference type="InterPro" id="IPR036375">
    <property type="entry name" value="Hemopexin-like_dom_sf"/>
</dbReference>
<evidence type="ECO:0000256" key="1">
    <source>
        <dbReference type="ARBA" id="ARBA00010370"/>
    </source>
</evidence>
<feature type="region of interest" description="Disordered" evidence="13">
    <location>
        <begin position="162"/>
        <end position="304"/>
    </location>
</feature>